<evidence type="ECO:0000256" key="1">
    <source>
        <dbReference type="ARBA" id="ARBA00004437"/>
    </source>
</evidence>
<evidence type="ECO:0000313" key="19">
    <source>
        <dbReference type="Ensembl" id="ENSGGOP00000046790.1"/>
    </source>
</evidence>
<dbReference type="SMART" id="SM00200">
    <property type="entry name" value="SEA"/>
    <property type="match status" value="2"/>
</dbReference>
<dbReference type="PANTHER" id="PTHR12199:SF3">
    <property type="entry name" value="INTERPHOTORECEPTOR MATRIX PROTEOGLYCAN 1"/>
    <property type="match status" value="1"/>
</dbReference>
<reference evidence="19" key="3">
    <citation type="submission" date="2025-08" db="UniProtKB">
        <authorList>
            <consortium name="Ensembl"/>
        </authorList>
    </citation>
    <scope>IDENTIFICATION</scope>
</reference>
<evidence type="ECO:0000256" key="13">
    <source>
        <dbReference type="ARBA" id="ARBA00023290"/>
    </source>
</evidence>
<reference evidence="19" key="4">
    <citation type="submission" date="2025-09" db="UniProtKB">
        <authorList>
            <consortium name="Ensembl"/>
        </authorList>
    </citation>
    <scope>IDENTIFICATION</scope>
</reference>
<keyword evidence="6" id="KW-0358">Heparin-binding</keyword>
<proteinExistence type="predicted"/>
<feature type="domain" description="SEA" evidence="18">
    <location>
        <begin position="232"/>
        <end position="357"/>
    </location>
</feature>
<keyword evidence="10" id="KW-0675">Receptor</keyword>
<dbReference type="GO" id="GO:0007601">
    <property type="term" value="P:visual perception"/>
    <property type="evidence" value="ECO:0007669"/>
    <property type="project" value="InterPro"/>
</dbReference>
<evidence type="ECO:0000313" key="20">
    <source>
        <dbReference type="Proteomes" id="UP000001519"/>
    </source>
</evidence>
<dbReference type="GO" id="GO:0005540">
    <property type="term" value="F:hyaluronic acid binding"/>
    <property type="evidence" value="ECO:0007669"/>
    <property type="project" value="UniProtKB-KW"/>
</dbReference>
<dbReference type="InParanoid" id="A0A2I2ZHN8"/>
<dbReference type="GO" id="GO:0030198">
    <property type="term" value="P:extracellular matrix organization"/>
    <property type="evidence" value="ECO:0007669"/>
    <property type="project" value="Ensembl"/>
</dbReference>
<dbReference type="Pfam" id="PF01390">
    <property type="entry name" value="SEA"/>
    <property type="match status" value="2"/>
</dbReference>
<keyword evidence="20" id="KW-1185">Reference proteome</keyword>
<dbReference type="AlphaFoldDB" id="A0A2I2ZHN8"/>
<dbReference type="PANTHER" id="PTHR12199">
    <property type="entry name" value="INTERPHOTORECEPTOR MATRIX PROTEOGLYCAN"/>
    <property type="match status" value="1"/>
</dbReference>
<dbReference type="OMA" id="VCQQETF"/>
<dbReference type="EMBL" id="CABD030046100">
    <property type="status" value="NOT_ANNOTATED_CDS"/>
    <property type="molecule type" value="Genomic_DNA"/>
</dbReference>
<evidence type="ECO:0000256" key="14">
    <source>
        <dbReference type="ARBA" id="ARBA00040753"/>
    </source>
</evidence>
<evidence type="ECO:0000256" key="17">
    <source>
        <dbReference type="SAM" id="SignalP"/>
    </source>
</evidence>
<evidence type="ECO:0000256" key="15">
    <source>
        <dbReference type="ARBA" id="ARBA00042018"/>
    </source>
</evidence>
<dbReference type="GO" id="GO:0001750">
    <property type="term" value="C:photoreceptor outer segment"/>
    <property type="evidence" value="ECO:0007669"/>
    <property type="project" value="UniProtKB-SubCell"/>
</dbReference>
<feature type="domain" description="SEA" evidence="18">
    <location>
        <begin position="574"/>
        <end position="687"/>
    </location>
</feature>
<organism evidence="19 20">
    <name type="scientific">Gorilla gorilla gorilla</name>
    <name type="common">Western lowland gorilla</name>
    <dbReference type="NCBI Taxonomy" id="9595"/>
    <lineage>
        <taxon>Eukaryota</taxon>
        <taxon>Metazoa</taxon>
        <taxon>Chordata</taxon>
        <taxon>Craniata</taxon>
        <taxon>Vertebrata</taxon>
        <taxon>Euteleostomi</taxon>
        <taxon>Mammalia</taxon>
        <taxon>Eutheria</taxon>
        <taxon>Euarchontoglires</taxon>
        <taxon>Primates</taxon>
        <taxon>Haplorrhini</taxon>
        <taxon>Catarrhini</taxon>
        <taxon>Hominidae</taxon>
        <taxon>Gorilla</taxon>
    </lineage>
</organism>
<gene>
    <name evidence="19" type="primary">IMPG1</name>
</gene>
<protein>
    <recommendedName>
        <fullName evidence="14">Interphotoreceptor matrix proteoglycan 1</fullName>
    </recommendedName>
    <alternativeName>
        <fullName evidence="15">Sialoprotein associated with cones and rods</fullName>
    </alternativeName>
</protein>
<evidence type="ECO:0000256" key="11">
    <source>
        <dbReference type="ARBA" id="ARBA00023180"/>
    </source>
</evidence>
<dbReference type="GeneTree" id="ENSGT00530000063503"/>
<evidence type="ECO:0000256" key="8">
    <source>
        <dbReference type="ARBA" id="ARBA00022737"/>
    </source>
</evidence>
<evidence type="ECO:0000256" key="4">
    <source>
        <dbReference type="ARBA" id="ARBA00022525"/>
    </source>
</evidence>
<evidence type="ECO:0000256" key="12">
    <source>
        <dbReference type="ARBA" id="ARBA00023273"/>
    </source>
</evidence>
<reference evidence="20" key="1">
    <citation type="submission" date="2011-05" db="EMBL/GenBank/DDBJ databases">
        <title>Insights into the evolution of the great apes provided by the gorilla genome.</title>
        <authorList>
            <person name="Scally A."/>
        </authorList>
    </citation>
    <scope>NUCLEOTIDE SEQUENCE [LARGE SCALE GENOMIC DNA]</scope>
</reference>
<dbReference type="SUPFAM" id="SSF82671">
    <property type="entry name" value="SEA domain"/>
    <property type="match status" value="2"/>
</dbReference>
<dbReference type="GO" id="GO:0008201">
    <property type="term" value="F:heparin binding"/>
    <property type="evidence" value="ECO:0007669"/>
    <property type="project" value="UniProtKB-KW"/>
</dbReference>
<sequence>MYLETRRAIFVFWIFLQVQGTRDISINIYHSETKDIDNPPRNETTERTEKMYKMSTMRRIFDLAKHRTKRSAFFPTGVKICPQESMKQILASLQAYYRLRVCQEAVWEAYRIFLDRIPDTGEYQDWVSICQQETFCLFDIGKNFSNSQEHLDLLQQRIKQRSFPDRKDEISTEKTLGEPGETIVVSTDVANVSLGPFPLTPDDTLLNEILDNTLNDTKMPTTERETEFTVLEEQRVELSVSLVNQRFKAELADSQSPYYQELAGKSQLQMQKIFKKLPGFKKIHVESNSSQFLNYFLPILFSTEMQLTAIFKRHSAEAKSPASDLLSFDSNKIESEEVYHGTMEEDKQPEIYLTATDLKRLISKALEEEQSLDVGTIQFTDEIAGSLPAFGPDTQSELPTSFAVITEDATLSPELPLVEPQLETVDGAEHGLPDTSWSPPAMASTSLSEAPPFFTASSIFSLTDQGTTDTMATDQTMLVPGLTIPTSDYSAISQLALGISHPPASSDDSRSSAGGEDMVRDLDEMDLSDTPAPSEVPELSEYVSVPDHFLEDTTPVSALQYITTSSMTIAPKGRELVVFFSLRVANMAFSNDLFNKSSLEYRALEQQFTQLLVPYLRSNLTGFKQLEILNFRNGSVIVNSKMKFAKSVPYNLTKAVHGVLEDFRSAAAQQLHLEIDSYSLNIEPADQADPCKFLACGEFAQCVKNERTEEAECRCKPGYDSQGGLDGLEPGLCGPGTKECEVLQGKGAPCRLPDHSENQAYKTSIKKFQNQQNNKVISKRNSELLTVEYEEFNHQDWEGN</sequence>
<keyword evidence="5" id="KW-0272">Extracellular matrix</keyword>
<evidence type="ECO:0000256" key="9">
    <source>
        <dbReference type="ARBA" id="ARBA00022981"/>
    </source>
</evidence>
<keyword evidence="13" id="KW-0373">Hyaluronic acid</keyword>
<keyword evidence="12" id="KW-0966">Cell projection</keyword>
<evidence type="ECO:0000256" key="7">
    <source>
        <dbReference type="ARBA" id="ARBA00022729"/>
    </source>
</evidence>
<dbReference type="EMBL" id="CABD030046102">
    <property type="status" value="NOT_ANNOTATED_CDS"/>
    <property type="molecule type" value="Genomic_DNA"/>
</dbReference>
<evidence type="ECO:0000256" key="16">
    <source>
        <dbReference type="ARBA" id="ARBA00045407"/>
    </source>
</evidence>
<dbReference type="Gene3D" id="3.30.70.960">
    <property type="entry name" value="SEA domain"/>
    <property type="match status" value="1"/>
</dbReference>
<dbReference type="InterPro" id="IPR036364">
    <property type="entry name" value="SEA_dom_sf"/>
</dbReference>
<dbReference type="GO" id="GO:0033165">
    <property type="term" value="C:interphotoreceptor matrix"/>
    <property type="evidence" value="ECO:0007669"/>
    <property type="project" value="UniProtKB-SubCell"/>
</dbReference>
<dbReference type="Ensembl" id="ENSGGOT00000049393.1">
    <property type="protein sequence ID" value="ENSGGOP00000046790.1"/>
    <property type="gene ID" value="ENSGGOG00000025852.3"/>
</dbReference>
<dbReference type="STRING" id="9593.ENSGGOP00000046790"/>
<keyword evidence="9" id="KW-0730">Sialic acid</keyword>
<dbReference type="EMBL" id="CABD030046101">
    <property type="status" value="NOT_ANNOTATED_CDS"/>
    <property type="molecule type" value="Genomic_DNA"/>
</dbReference>
<evidence type="ECO:0000259" key="18">
    <source>
        <dbReference type="PROSITE" id="PS50024"/>
    </source>
</evidence>
<dbReference type="FunCoup" id="A0A2I2ZHN8">
    <property type="interactions" value="40"/>
</dbReference>
<feature type="chain" id="PRO_5014114328" description="Interphotoreceptor matrix proteoglycan 1" evidence="17">
    <location>
        <begin position="24"/>
        <end position="800"/>
    </location>
</feature>
<comment type="subcellular location">
    <subcellularLocation>
        <location evidence="2">Cell projection</location>
        <location evidence="2">Cilium</location>
        <location evidence="2">Photoreceptor outer segment</location>
    </subcellularLocation>
    <subcellularLocation>
        <location evidence="1">Photoreceptor inner segment</location>
    </subcellularLocation>
    <subcellularLocation>
        <location evidence="3">Secreted</location>
        <location evidence="3">Extracellular space</location>
        <location evidence="3">Extracellular matrix</location>
        <location evidence="3">Interphotoreceptor matrix</location>
    </subcellularLocation>
</comment>
<dbReference type="EMBL" id="CABD030046099">
    <property type="status" value="NOT_ANNOTATED_CDS"/>
    <property type="molecule type" value="Genomic_DNA"/>
</dbReference>
<evidence type="ECO:0000256" key="3">
    <source>
        <dbReference type="ARBA" id="ARBA00004593"/>
    </source>
</evidence>
<feature type="signal peptide" evidence="17">
    <location>
        <begin position="1"/>
        <end position="23"/>
    </location>
</feature>
<name>A0A2I2ZHN8_GORGO</name>
<comment type="function">
    <text evidence="16">Chondroitin sulfate-, heparin- and hyaluronan-binding protein. May serve to form a basic macromolecular scaffold comprising the insoluble interphotoreceptor matrix.</text>
</comment>
<evidence type="ECO:0000256" key="6">
    <source>
        <dbReference type="ARBA" id="ARBA00022674"/>
    </source>
</evidence>
<keyword evidence="11" id="KW-0325">Glycoprotein</keyword>
<evidence type="ECO:0000256" key="2">
    <source>
        <dbReference type="ARBA" id="ARBA00004504"/>
    </source>
</evidence>
<keyword evidence="7 17" id="KW-0732">Signal</keyword>
<dbReference type="GO" id="GO:0001917">
    <property type="term" value="C:photoreceptor inner segment"/>
    <property type="evidence" value="ECO:0007669"/>
    <property type="project" value="UniProtKB-SubCell"/>
</dbReference>
<dbReference type="InterPro" id="IPR039861">
    <property type="entry name" value="IMPG"/>
</dbReference>
<keyword evidence="4" id="KW-0964">Secreted</keyword>
<evidence type="ECO:0000256" key="10">
    <source>
        <dbReference type="ARBA" id="ARBA00023170"/>
    </source>
</evidence>
<keyword evidence="8" id="KW-0677">Repeat</keyword>
<reference evidence="19 20" key="2">
    <citation type="journal article" date="2012" name="Nature">
        <title>Insights into hominid evolution from the gorilla genome sequence.</title>
        <authorList>
            <person name="Scally A."/>
            <person name="Dutheil J.Y."/>
            <person name="Hillier L.W."/>
            <person name="Jordan G.E."/>
            <person name="Goodhead I."/>
            <person name="Herrero J."/>
            <person name="Hobolth A."/>
            <person name="Lappalainen T."/>
            <person name="Mailund T."/>
            <person name="Marques-Bonet T."/>
            <person name="McCarthy S."/>
            <person name="Montgomery S.H."/>
            <person name="Schwalie P.C."/>
            <person name="Tang Y.A."/>
            <person name="Ward M.C."/>
            <person name="Xue Y."/>
            <person name="Yngvadottir B."/>
            <person name="Alkan C."/>
            <person name="Andersen L.N."/>
            <person name="Ayub Q."/>
            <person name="Ball E.V."/>
            <person name="Beal K."/>
            <person name="Bradley B.J."/>
            <person name="Chen Y."/>
            <person name="Clee C.M."/>
            <person name="Fitzgerald S."/>
            <person name="Graves T.A."/>
            <person name="Gu Y."/>
            <person name="Heath P."/>
            <person name="Heger A."/>
            <person name="Karakoc E."/>
            <person name="Kolb-Kokocinski A."/>
            <person name="Laird G.K."/>
            <person name="Lunter G."/>
            <person name="Meader S."/>
            <person name="Mort M."/>
            <person name="Mullikin J.C."/>
            <person name="Munch K."/>
            <person name="O'Connor T.D."/>
            <person name="Phillips A.D."/>
            <person name="Prado-Martinez J."/>
            <person name="Rogers A.S."/>
            <person name="Sajjadian S."/>
            <person name="Schmidt D."/>
            <person name="Shaw K."/>
            <person name="Simpson J.T."/>
            <person name="Stenson P.D."/>
            <person name="Turner D.J."/>
            <person name="Vigilant L."/>
            <person name="Vilella A.J."/>
            <person name="Whitener W."/>
            <person name="Zhu B."/>
            <person name="Cooper D.N."/>
            <person name="de Jong P."/>
            <person name="Dermitzakis E.T."/>
            <person name="Eichler E.E."/>
            <person name="Flicek P."/>
            <person name="Goldman N."/>
            <person name="Mundy N.I."/>
            <person name="Ning Z."/>
            <person name="Odom D.T."/>
            <person name="Ponting C.P."/>
            <person name="Quail M.A."/>
            <person name="Ryder O.A."/>
            <person name="Searle S.M."/>
            <person name="Warren W.C."/>
            <person name="Wilson R.K."/>
            <person name="Schierup M.H."/>
            <person name="Rogers J."/>
            <person name="Tyler-Smith C."/>
            <person name="Durbin R."/>
        </authorList>
    </citation>
    <scope>NUCLEOTIDE SEQUENCE [LARGE SCALE GENOMIC DNA]</scope>
</reference>
<dbReference type="InterPro" id="IPR000082">
    <property type="entry name" value="SEA_dom"/>
</dbReference>
<dbReference type="Proteomes" id="UP000001519">
    <property type="component" value="Chromosome 6"/>
</dbReference>
<accession>A0A2I2ZHN8</accession>
<dbReference type="PROSITE" id="PS50024">
    <property type="entry name" value="SEA"/>
    <property type="match status" value="2"/>
</dbReference>
<evidence type="ECO:0000256" key="5">
    <source>
        <dbReference type="ARBA" id="ARBA00022530"/>
    </source>
</evidence>